<dbReference type="AlphaFoldDB" id="A0A0E9MRS9"/>
<gene>
    <name evidence="3" type="ORF">SCH01S_48_01220</name>
</gene>
<accession>A0A0E9MRS9</accession>
<evidence type="ECO:0000259" key="2">
    <source>
        <dbReference type="PROSITE" id="PS50405"/>
    </source>
</evidence>
<evidence type="ECO:0000313" key="4">
    <source>
        <dbReference type="Proteomes" id="UP000033202"/>
    </source>
</evidence>
<dbReference type="CDD" id="cd00570">
    <property type="entry name" value="GST_N_family"/>
    <property type="match status" value="1"/>
</dbReference>
<dbReference type="Pfam" id="PF00043">
    <property type="entry name" value="GST_C"/>
    <property type="match status" value="1"/>
</dbReference>
<sequence length="219" mass="24704">MAMELFGHAFSSYTWKALIAFYENDLPFTFQSLGPDTPEIGARFGALWPIGKFPLLVDDGRTVMESSTIIEHLQLRHPGPVRLIPDNPEQAIEVRMLDRISDNYVMGNMQRVVANALRPPERRDAVEVENAKAALETAYRWLDGWMAGRDWAAAGQFSLADCAFGPALFYADWVHRIPEECANVTAYRARLLARPSVARCVDEARPYRSFFPLGAPDRD</sequence>
<feature type="domain" description="GST C-terminal" evidence="2">
    <location>
        <begin position="86"/>
        <end position="210"/>
    </location>
</feature>
<keyword evidence="3" id="KW-0808">Transferase</keyword>
<protein>
    <submittedName>
        <fullName evidence="3">Putative glutathione S-transferase</fullName>
    </submittedName>
</protein>
<dbReference type="CDD" id="cd00299">
    <property type="entry name" value="GST_C_family"/>
    <property type="match status" value="1"/>
</dbReference>
<name>A0A0E9MRS9_9SPHN</name>
<dbReference type="InterPro" id="IPR004046">
    <property type="entry name" value="GST_C"/>
</dbReference>
<dbReference type="EMBL" id="BBWU01000048">
    <property type="protein sequence ID" value="GAO40462.1"/>
    <property type="molecule type" value="Genomic_DNA"/>
</dbReference>
<feature type="domain" description="GST N-terminal" evidence="1">
    <location>
        <begin position="1"/>
        <end position="81"/>
    </location>
</feature>
<dbReference type="Gene3D" id="3.40.30.10">
    <property type="entry name" value="Glutaredoxin"/>
    <property type="match status" value="1"/>
</dbReference>
<comment type="caution">
    <text evidence="3">The sequence shown here is derived from an EMBL/GenBank/DDBJ whole genome shotgun (WGS) entry which is preliminary data.</text>
</comment>
<dbReference type="GO" id="GO:0016740">
    <property type="term" value="F:transferase activity"/>
    <property type="evidence" value="ECO:0007669"/>
    <property type="project" value="UniProtKB-KW"/>
</dbReference>
<evidence type="ECO:0000313" key="3">
    <source>
        <dbReference type="EMBL" id="GAO40462.1"/>
    </source>
</evidence>
<dbReference type="InterPro" id="IPR040079">
    <property type="entry name" value="Glutathione_S-Trfase"/>
</dbReference>
<dbReference type="PANTHER" id="PTHR44051:SF8">
    <property type="entry name" value="GLUTATHIONE S-TRANSFERASE GSTA"/>
    <property type="match status" value="1"/>
</dbReference>
<dbReference type="STRING" id="1219043.SCH01S_48_01220"/>
<dbReference type="InterPro" id="IPR004045">
    <property type="entry name" value="Glutathione_S-Trfase_N"/>
</dbReference>
<dbReference type="SUPFAM" id="SSF47616">
    <property type="entry name" value="GST C-terminal domain-like"/>
    <property type="match status" value="1"/>
</dbReference>
<dbReference type="InterPro" id="IPR010987">
    <property type="entry name" value="Glutathione-S-Trfase_C-like"/>
</dbReference>
<organism evidence="3 4">
    <name type="scientific">Sphingomonas changbaiensis NBRC 104936</name>
    <dbReference type="NCBI Taxonomy" id="1219043"/>
    <lineage>
        <taxon>Bacteria</taxon>
        <taxon>Pseudomonadati</taxon>
        <taxon>Pseudomonadota</taxon>
        <taxon>Alphaproteobacteria</taxon>
        <taxon>Sphingomonadales</taxon>
        <taxon>Sphingomonadaceae</taxon>
        <taxon>Sphingomonas</taxon>
    </lineage>
</organism>
<dbReference type="Gene3D" id="1.20.1050.10">
    <property type="match status" value="1"/>
</dbReference>
<evidence type="ECO:0000259" key="1">
    <source>
        <dbReference type="PROSITE" id="PS50404"/>
    </source>
</evidence>
<dbReference type="PROSITE" id="PS50405">
    <property type="entry name" value="GST_CTER"/>
    <property type="match status" value="1"/>
</dbReference>
<dbReference type="PROSITE" id="PS50404">
    <property type="entry name" value="GST_NTER"/>
    <property type="match status" value="1"/>
</dbReference>
<dbReference type="RefSeq" id="WP_046349240.1">
    <property type="nucleotide sequence ID" value="NZ_BBWU01000048.1"/>
</dbReference>
<dbReference type="PANTHER" id="PTHR44051">
    <property type="entry name" value="GLUTATHIONE S-TRANSFERASE-RELATED"/>
    <property type="match status" value="1"/>
</dbReference>
<dbReference type="Pfam" id="PF13417">
    <property type="entry name" value="GST_N_3"/>
    <property type="match status" value="1"/>
</dbReference>
<keyword evidence="4" id="KW-1185">Reference proteome</keyword>
<dbReference type="SUPFAM" id="SSF52833">
    <property type="entry name" value="Thioredoxin-like"/>
    <property type="match status" value="1"/>
</dbReference>
<reference evidence="3 4" key="1">
    <citation type="submission" date="2015-04" db="EMBL/GenBank/DDBJ databases">
        <title>Whole genome shotgun sequence of Sphingomonas changbaiensis NBRC 104936.</title>
        <authorList>
            <person name="Katano-Makiyama Y."/>
            <person name="Hosoyama A."/>
            <person name="Hashimoto M."/>
            <person name="Noguchi M."/>
            <person name="Tsuchikane K."/>
            <person name="Ohji S."/>
            <person name="Yamazoe A."/>
            <person name="Ichikawa N."/>
            <person name="Kimura A."/>
            <person name="Fujita N."/>
        </authorList>
    </citation>
    <scope>NUCLEOTIDE SEQUENCE [LARGE SCALE GENOMIC DNA]</scope>
    <source>
        <strain evidence="3 4">NBRC 104936</strain>
    </source>
</reference>
<dbReference type="Proteomes" id="UP000033202">
    <property type="component" value="Unassembled WGS sequence"/>
</dbReference>
<dbReference type="SFLD" id="SFLDG00358">
    <property type="entry name" value="Main_(cytGST)"/>
    <property type="match status" value="1"/>
</dbReference>
<dbReference type="InterPro" id="IPR036282">
    <property type="entry name" value="Glutathione-S-Trfase_C_sf"/>
</dbReference>
<dbReference type="OrthoDB" id="9782992at2"/>
<dbReference type="SFLD" id="SFLDS00019">
    <property type="entry name" value="Glutathione_Transferase_(cytos"/>
    <property type="match status" value="1"/>
</dbReference>
<proteinExistence type="predicted"/>
<dbReference type="InterPro" id="IPR036249">
    <property type="entry name" value="Thioredoxin-like_sf"/>
</dbReference>